<sequence length="109" mass="12043">MVKKSFGVVSTGREKIQGCSPSTRLIFSTQNSSISLWIASTEPTGTEGSIVDMRLRMSRLVRNFASTQICTRSDLKSFAANQACNFPKRFIEAFIKGLDGSGWSRLKDT</sequence>
<reference evidence="1" key="1">
    <citation type="submission" date="2019-12" db="EMBL/GenBank/DDBJ databases">
        <title>Genome sequencing and annotation of Brassica cretica.</title>
        <authorList>
            <person name="Studholme D.J."/>
            <person name="Sarris P.F."/>
        </authorList>
    </citation>
    <scope>NUCLEOTIDE SEQUENCE</scope>
    <source>
        <strain evidence="1">PFS-102/07</strain>
        <tissue evidence="1">Leaf</tissue>
    </source>
</reference>
<comment type="caution">
    <text evidence="1">The sequence shown here is derived from an EMBL/GenBank/DDBJ whole genome shotgun (WGS) entry which is preliminary data.</text>
</comment>
<accession>A0A3N6R879</accession>
<name>A0A3N6R879_BRACR</name>
<gene>
    <name evidence="1" type="ORF">F2Q70_00015763</name>
</gene>
<evidence type="ECO:0000313" key="1">
    <source>
        <dbReference type="EMBL" id="KAF2562609.1"/>
    </source>
</evidence>
<organism evidence="1">
    <name type="scientific">Brassica cretica</name>
    <name type="common">Mustard</name>
    <dbReference type="NCBI Taxonomy" id="69181"/>
    <lineage>
        <taxon>Eukaryota</taxon>
        <taxon>Viridiplantae</taxon>
        <taxon>Streptophyta</taxon>
        <taxon>Embryophyta</taxon>
        <taxon>Tracheophyta</taxon>
        <taxon>Spermatophyta</taxon>
        <taxon>Magnoliopsida</taxon>
        <taxon>eudicotyledons</taxon>
        <taxon>Gunneridae</taxon>
        <taxon>Pentapetalae</taxon>
        <taxon>rosids</taxon>
        <taxon>malvids</taxon>
        <taxon>Brassicales</taxon>
        <taxon>Brassicaceae</taxon>
        <taxon>Brassiceae</taxon>
        <taxon>Brassica</taxon>
    </lineage>
</organism>
<dbReference type="AlphaFoldDB" id="A0A3N6R879"/>
<protein>
    <submittedName>
        <fullName evidence="1">Uncharacterized protein</fullName>
    </submittedName>
</protein>
<dbReference type="EMBL" id="QGKY02001250">
    <property type="protein sequence ID" value="KAF2562609.1"/>
    <property type="molecule type" value="Genomic_DNA"/>
</dbReference>
<proteinExistence type="predicted"/>